<protein>
    <submittedName>
        <fullName evidence="1">Uncharacterized protein</fullName>
    </submittedName>
</protein>
<accession>A0ABP6L249</accession>
<proteinExistence type="predicted"/>
<gene>
    <name evidence="1" type="ORF">GCM10017559_62180</name>
</gene>
<name>A0ABP6L249_9ACTN</name>
<dbReference type="EMBL" id="BAAAWD010000016">
    <property type="protein sequence ID" value="GAA3027496.1"/>
    <property type="molecule type" value="Genomic_DNA"/>
</dbReference>
<organism evidence="1 2">
    <name type="scientific">Streptosporangium longisporum</name>
    <dbReference type="NCBI Taxonomy" id="46187"/>
    <lineage>
        <taxon>Bacteria</taxon>
        <taxon>Bacillati</taxon>
        <taxon>Actinomycetota</taxon>
        <taxon>Actinomycetes</taxon>
        <taxon>Streptosporangiales</taxon>
        <taxon>Streptosporangiaceae</taxon>
        <taxon>Streptosporangium</taxon>
    </lineage>
</organism>
<reference evidence="2" key="1">
    <citation type="journal article" date="2019" name="Int. J. Syst. Evol. Microbiol.">
        <title>The Global Catalogue of Microorganisms (GCM) 10K type strain sequencing project: providing services to taxonomists for standard genome sequencing and annotation.</title>
        <authorList>
            <consortium name="The Broad Institute Genomics Platform"/>
            <consortium name="The Broad Institute Genome Sequencing Center for Infectious Disease"/>
            <person name="Wu L."/>
            <person name="Ma J."/>
        </authorList>
    </citation>
    <scope>NUCLEOTIDE SEQUENCE [LARGE SCALE GENOMIC DNA]</scope>
    <source>
        <strain evidence="2">JCM 3106</strain>
    </source>
</reference>
<dbReference type="Proteomes" id="UP001499930">
    <property type="component" value="Unassembled WGS sequence"/>
</dbReference>
<comment type="caution">
    <text evidence="1">The sequence shown here is derived from an EMBL/GenBank/DDBJ whole genome shotgun (WGS) entry which is preliminary data.</text>
</comment>
<keyword evidence="2" id="KW-1185">Reference proteome</keyword>
<evidence type="ECO:0000313" key="2">
    <source>
        <dbReference type="Proteomes" id="UP001499930"/>
    </source>
</evidence>
<evidence type="ECO:0000313" key="1">
    <source>
        <dbReference type="EMBL" id="GAA3027496.1"/>
    </source>
</evidence>
<sequence>MTATTTELDIWREAVAKIEARNGGPAAGDYSAEIAKEERAKAAAADALDDMAHAQGWGIKDPARAEAARQRATAADLRAQAAEHDLKAHKSYEECDTDGFVSQWASGLLAAQARLQAEIEEAGGRALFPALFDTAGNLVAAEHRQGQWGAYFALLDDKGRITGEWFTPSKSKDARRARAADAAKGYYFGYVMAPAKAELAGGNASCVTPIAVRTDGGYSADVEIVDNGQHNEFGPTLGRHYAIWGGLI</sequence>
<dbReference type="RefSeq" id="WP_344902070.1">
    <property type="nucleotide sequence ID" value="NZ_BAAAWD010000016.1"/>
</dbReference>